<dbReference type="KEGG" id="trz:GWP43_00990"/>
<gene>
    <name evidence="1" type="ORF">GWP43_00990</name>
</gene>
<name>A0A6P1XXV7_9SPIR</name>
<reference evidence="1 2" key="1">
    <citation type="submission" date="2020-01" db="EMBL/GenBank/DDBJ databases">
        <title>Complete genome sequence of a human oral phylogroup 1 Treponema sp. strain ATCC 700766, originally isolated from periodontitis dental plaque.</title>
        <authorList>
            <person name="Chan Y."/>
            <person name="Huo Y.-B."/>
            <person name="Yu X.-L."/>
            <person name="Zeng H."/>
            <person name="Leung W.-K."/>
            <person name="Watt R.M."/>
        </authorList>
    </citation>
    <scope>NUCLEOTIDE SEQUENCE [LARGE SCALE GENOMIC DNA]</scope>
    <source>
        <strain evidence="1 2">OMZ 804</strain>
    </source>
</reference>
<proteinExistence type="predicted"/>
<dbReference type="Proteomes" id="UP000464374">
    <property type="component" value="Chromosome"/>
</dbReference>
<protein>
    <submittedName>
        <fullName evidence="1">Uncharacterized protein</fullName>
    </submittedName>
</protein>
<accession>A0A6P1XXV7</accession>
<dbReference type="EMBL" id="CP048020">
    <property type="protein sequence ID" value="QHX42257.1"/>
    <property type="molecule type" value="Genomic_DNA"/>
</dbReference>
<dbReference type="AlphaFoldDB" id="A0A6P1XXV7"/>
<sequence>MKYVFIFLTFIHVTAIFGEDIQNNFNYYVRHFDGSYELDSVSNEKLKIPLFSYHYFKDSNHEYIKGLYYGSDKVKFIDTVQNNKIYKTVYYDFFTNEVLFEKRYTYTEDGVLTFMEIDSVTTEDKKGKAYARFSFIKDEQEDFNYTAYRLAEYDIGITGTYAYSDGKFGKNFQPLTIYSTIIKKYKLDIESMKVIEKYRYDENGSIYDVYIDGSEFPVYKRTDLMLDNGTCTNITMYFENGIWDSSYLLKNLPESEIEIYSDVLQNSIENENIKIPIKGNVRILKKHDLLQTYDSELICQDEKVYLKDEKPVKSLLTIFNDIYTDEFRLSHALFSDRIYFSRTFKDK</sequence>
<organism evidence="1 2">
    <name type="scientific">Treponema vincentii</name>
    <dbReference type="NCBI Taxonomy" id="69710"/>
    <lineage>
        <taxon>Bacteria</taxon>
        <taxon>Pseudomonadati</taxon>
        <taxon>Spirochaetota</taxon>
        <taxon>Spirochaetia</taxon>
        <taxon>Spirochaetales</taxon>
        <taxon>Treponemataceae</taxon>
        <taxon>Treponema</taxon>
    </lineage>
</organism>
<evidence type="ECO:0000313" key="2">
    <source>
        <dbReference type="Proteomes" id="UP000464374"/>
    </source>
</evidence>
<dbReference type="RefSeq" id="WP_162662068.1">
    <property type="nucleotide sequence ID" value="NZ_CP048020.1"/>
</dbReference>
<evidence type="ECO:0000313" key="1">
    <source>
        <dbReference type="EMBL" id="QHX42257.1"/>
    </source>
</evidence>